<sequence>MALTITDPTGENIIEISDELRGKANGKIILSGRKNYVRIANTTRNLNIYARLGHNCRLQIGANINCQSLGIFQAKDSLVEIGDDFGCNGKGNLYLHEPSAISIGNGCLFADGVMLTTSDMHSIVDISTGTRINPAQDIYLGHRVWLGLNAMVLKGSRIGNGSIVGAHSLVSGKIPDNCSAAGNPAKVLREGITWNSQLL</sequence>
<gene>
    <name evidence="1" type="ORF">Aam_021_064</name>
</gene>
<name>A0A0D6PDP4_9PROT</name>
<evidence type="ECO:0000313" key="2">
    <source>
        <dbReference type="Proteomes" id="UP000032668"/>
    </source>
</evidence>
<dbReference type="STRING" id="1120923.SAMN02746095_00563"/>
<dbReference type="Proteomes" id="UP000032668">
    <property type="component" value="Unassembled WGS sequence"/>
</dbReference>
<keyword evidence="1" id="KW-0808">Transferase</keyword>
<dbReference type="RefSeq" id="WP_073211192.1">
    <property type="nucleotide sequence ID" value="NZ_BANC01000021.1"/>
</dbReference>
<dbReference type="InterPro" id="IPR051159">
    <property type="entry name" value="Hexapeptide_acetyltransf"/>
</dbReference>
<dbReference type="EMBL" id="BANC01000021">
    <property type="protein sequence ID" value="GAN79476.1"/>
    <property type="molecule type" value="Genomic_DNA"/>
</dbReference>
<keyword evidence="2" id="KW-1185">Reference proteome</keyword>
<dbReference type="GO" id="GO:0016740">
    <property type="term" value="F:transferase activity"/>
    <property type="evidence" value="ECO:0007669"/>
    <property type="project" value="UniProtKB-KW"/>
</dbReference>
<dbReference type="Gene3D" id="2.160.10.10">
    <property type="entry name" value="Hexapeptide repeat proteins"/>
    <property type="match status" value="1"/>
</dbReference>
<dbReference type="AlphaFoldDB" id="A0A0D6PDP4"/>
<organism evidence="1 2">
    <name type="scientific">Acidocella aminolytica 101 = DSM 11237</name>
    <dbReference type="NCBI Taxonomy" id="1120923"/>
    <lineage>
        <taxon>Bacteria</taxon>
        <taxon>Pseudomonadati</taxon>
        <taxon>Pseudomonadota</taxon>
        <taxon>Alphaproteobacteria</taxon>
        <taxon>Acetobacterales</taxon>
        <taxon>Acidocellaceae</taxon>
        <taxon>Acidocella</taxon>
    </lineage>
</organism>
<dbReference type="CDD" id="cd04647">
    <property type="entry name" value="LbH_MAT_like"/>
    <property type="match status" value="1"/>
</dbReference>
<dbReference type="PANTHER" id="PTHR23416:SF78">
    <property type="entry name" value="LIPOPOLYSACCHARIDE BIOSYNTHESIS O-ACETYL TRANSFERASE WBBJ-RELATED"/>
    <property type="match status" value="1"/>
</dbReference>
<protein>
    <submittedName>
        <fullName evidence="1">Hexapaptide repeat-containing transferase</fullName>
    </submittedName>
</protein>
<dbReference type="PANTHER" id="PTHR23416">
    <property type="entry name" value="SIALIC ACID SYNTHASE-RELATED"/>
    <property type="match status" value="1"/>
</dbReference>
<dbReference type="SUPFAM" id="SSF51161">
    <property type="entry name" value="Trimeric LpxA-like enzymes"/>
    <property type="match status" value="1"/>
</dbReference>
<reference evidence="1 2" key="1">
    <citation type="submission" date="2012-11" db="EMBL/GenBank/DDBJ databases">
        <title>Whole genome sequence of Acidocella aminolytica 101 = DSM 11237.</title>
        <authorList>
            <person name="Azuma Y."/>
            <person name="Higashiura N."/>
            <person name="Hirakawa H."/>
            <person name="Matsushita K."/>
        </authorList>
    </citation>
    <scope>NUCLEOTIDE SEQUENCE [LARGE SCALE GENOMIC DNA]</scope>
    <source>
        <strain evidence="2">101 / DSM 11237</strain>
    </source>
</reference>
<dbReference type="InterPro" id="IPR011004">
    <property type="entry name" value="Trimer_LpxA-like_sf"/>
</dbReference>
<dbReference type="OrthoDB" id="9815592at2"/>
<accession>A0A0D6PDP4</accession>
<proteinExistence type="predicted"/>
<evidence type="ECO:0000313" key="1">
    <source>
        <dbReference type="EMBL" id="GAN79476.1"/>
    </source>
</evidence>
<comment type="caution">
    <text evidence="1">The sequence shown here is derived from an EMBL/GenBank/DDBJ whole genome shotgun (WGS) entry which is preliminary data.</text>
</comment>